<sequence>MQLVVHFPGAVRVEVGSLLGQLTAYVELPVADGLGELELPLGHRTLLE</sequence>
<reference evidence="2" key="1">
    <citation type="journal article" date="2012" name="J. Bacteriol.">
        <title>Genome Sequence of Micromonospora lupini Lupac 08, Isolated from Root Nodules of Lupinus angustifolius.</title>
        <authorList>
            <person name="Alonso-Vega P."/>
            <person name="Normand P."/>
            <person name="Bacigalupe R."/>
            <person name="Pujic P."/>
            <person name="Lajus A."/>
            <person name="Vallenet D."/>
            <person name="Carro L."/>
            <person name="Coll P."/>
            <person name="Trujillo M.E."/>
        </authorList>
    </citation>
    <scope>NUCLEOTIDE SEQUENCE [LARGE SCALE GENOMIC DNA]</scope>
    <source>
        <strain evidence="2">Lupac 08</strain>
    </source>
</reference>
<dbReference type="Proteomes" id="UP000003448">
    <property type="component" value="Unassembled WGS sequence"/>
</dbReference>
<accession>I0L2W2</accession>
<dbReference type="EMBL" id="CAIE01000023">
    <property type="protein sequence ID" value="CCH18159.1"/>
    <property type="molecule type" value="Genomic_DNA"/>
</dbReference>
<proteinExistence type="predicted"/>
<name>I0L2W2_9ACTN</name>
<evidence type="ECO:0000313" key="1">
    <source>
        <dbReference type="EMBL" id="CCH18159.1"/>
    </source>
</evidence>
<protein>
    <submittedName>
        <fullName evidence="1">Uncharacterized protein</fullName>
    </submittedName>
</protein>
<organism evidence="1 2">
    <name type="scientific">Micromonospora lupini str. Lupac 08</name>
    <dbReference type="NCBI Taxonomy" id="1150864"/>
    <lineage>
        <taxon>Bacteria</taxon>
        <taxon>Bacillati</taxon>
        <taxon>Actinomycetota</taxon>
        <taxon>Actinomycetes</taxon>
        <taxon>Micromonosporales</taxon>
        <taxon>Micromonosporaceae</taxon>
        <taxon>Micromonospora</taxon>
    </lineage>
</organism>
<gene>
    <name evidence="1" type="ORF">MILUP08_30028</name>
</gene>
<keyword evidence="2" id="KW-1185">Reference proteome</keyword>
<evidence type="ECO:0000313" key="2">
    <source>
        <dbReference type="Proteomes" id="UP000003448"/>
    </source>
</evidence>
<comment type="caution">
    <text evidence="1">The sequence shown here is derived from an EMBL/GenBank/DDBJ whole genome shotgun (WGS) entry which is preliminary data.</text>
</comment>
<dbReference type="AlphaFoldDB" id="I0L2W2"/>